<dbReference type="Gene3D" id="3.20.20.80">
    <property type="entry name" value="Glycosidases"/>
    <property type="match status" value="1"/>
</dbReference>
<dbReference type="Pfam" id="PF03198">
    <property type="entry name" value="Glyco_hydro_72"/>
    <property type="match status" value="1"/>
</dbReference>
<evidence type="ECO:0000313" key="8">
    <source>
        <dbReference type="EMBL" id="RFU26027.1"/>
    </source>
</evidence>
<feature type="compositionally biased region" description="Low complexity" evidence="7">
    <location>
        <begin position="390"/>
        <end position="412"/>
    </location>
</feature>
<dbReference type="GO" id="GO:0031505">
    <property type="term" value="P:fungal-type cell wall organization"/>
    <property type="evidence" value="ECO:0007669"/>
    <property type="project" value="TreeGrafter"/>
</dbReference>
<evidence type="ECO:0000256" key="5">
    <source>
        <dbReference type="ARBA" id="ARBA00023180"/>
    </source>
</evidence>
<comment type="subcellular location">
    <subcellularLocation>
        <location evidence="1 6">Cell membrane</location>
        <topology evidence="1 6">Lipid-anchor</topology>
        <topology evidence="1 6">GPI-anchor</topology>
    </subcellularLocation>
</comment>
<comment type="caution">
    <text evidence="8">The sequence shown here is derived from an EMBL/GenBank/DDBJ whole genome shotgun (WGS) entry which is preliminary data.</text>
</comment>
<dbReference type="EMBL" id="NCSJ02000290">
    <property type="protein sequence ID" value="RFU26027.1"/>
    <property type="molecule type" value="Genomic_DNA"/>
</dbReference>
<comment type="similarity">
    <text evidence="2 6">Belongs to the glycosyl hydrolase 72 family.</text>
</comment>
<evidence type="ECO:0000313" key="9">
    <source>
        <dbReference type="Proteomes" id="UP000258309"/>
    </source>
</evidence>
<evidence type="ECO:0000256" key="4">
    <source>
        <dbReference type="ARBA" id="ARBA00023157"/>
    </source>
</evidence>
<dbReference type="InterPro" id="IPR004886">
    <property type="entry name" value="Glucanosyltransferase"/>
</dbReference>
<keyword evidence="3 6" id="KW-0732">Signal</keyword>
<feature type="non-terminal residue" evidence="8">
    <location>
        <position position="1"/>
    </location>
</feature>
<keyword evidence="6" id="KW-0472">Membrane</keyword>
<dbReference type="Proteomes" id="UP000258309">
    <property type="component" value="Unassembled WGS sequence"/>
</dbReference>
<reference evidence="8 9" key="1">
    <citation type="submission" date="2018-05" db="EMBL/GenBank/DDBJ databases">
        <title>Draft genome sequence of Scytalidium lignicola DSM 105466, a ubiquitous saprotrophic fungus.</title>
        <authorList>
            <person name="Buettner E."/>
            <person name="Gebauer A.M."/>
            <person name="Hofrichter M."/>
            <person name="Liers C."/>
            <person name="Kellner H."/>
        </authorList>
    </citation>
    <scope>NUCLEOTIDE SEQUENCE [LARGE SCALE GENOMIC DNA]</scope>
    <source>
        <strain evidence="8 9">DSM 105466</strain>
    </source>
</reference>
<evidence type="ECO:0000256" key="7">
    <source>
        <dbReference type="SAM" id="MobiDB-lite"/>
    </source>
</evidence>
<dbReference type="GO" id="GO:0098552">
    <property type="term" value="C:side of membrane"/>
    <property type="evidence" value="ECO:0007669"/>
    <property type="project" value="UniProtKB-KW"/>
</dbReference>
<feature type="non-terminal residue" evidence="8">
    <location>
        <position position="441"/>
    </location>
</feature>
<dbReference type="GO" id="GO:0071970">
    <property type="term" value="P:fungal-type cell wall (1-&gt;3)-beta-D-glucan biosynthetic process"/>
    <property type="evidence" value="ECO:0007669"/>
    <property type="project" value="TreeGrafter"/>
</dbReference>
<evidence type="ECO:0000256" key="3">
    <source>
        <dbReference type="ARBA" id="ARBA00022729"/>
    </source>
</evidence>
<keyword evidence="6" id="KW-0808">Transferase</keyword>
<feature type="chain" id="PRO_5017494216" description="1,3-beta-glucanosyltransferase" evidence="6">
    <location>
        <begin position="22"/>
        <end position="441"/>
    </location>
</feature>
<comment type="function">
    <text evidence="6">Splits internally a 1,3-beta-glucan molecule and transfers the newly generated reducing end (the donor) to the non-reducing end of another 1,3-beta-glucan molecule (the acceptor) forming a 1,3-beta linkage, resulting in the elongation of 1,3-beta-glucan chains in the cell wall.</text>
</comment>
<gene>
    <name evidence="8" type="ORF">B7463_g10316</name>
</gene>
<dbReference type="OrthoDB" id="421038at2759"/>
<dbReference type="OMA" id="ANHDGCM"/>
<dbReference type="GO" id="GO:0042124">
    <property type="term" value="F:1,3-beta-glucanosyltransferase activity"/>
    <property type="evidence" value="ECO:0007669"/>
    <property type="project" value="TreeGrafter"/>
</dbReference>
<keyword evidence="5" id="KW-0325">Glycoprotein</keyword>
<evidence type="ECO:0000256" key="1">
    <source>
        <dbReference type="ARBA" id="ARBA00004609"/>
    </source>
</evidence>
<sequence length="441" mass="46994">MFSKSLAALAVLSSLAVTAVAASLPTISATGNKLFDANGKQFFMKGIAYQLTPDDPLIDTDQCTRDANLMKTLGANTIRVYHVDAQGDHDGCMSAFDNAGIYLILDLDTFNTAIDPTRAYWNETQYNAFAAVMDAFASYDNTLGFFVGNEVIAMNNQSLAAPFVKAATRDMKAYRNSKGYRDIMIGYSAADIAELRPMLQDYLACGGNSSESIDFFGLNAYEWCGNVNFQTSGYQTLNSFAQNFNIPIFFSETGCNTVRPRTFDDQAAIFGPDMVDWWSGSIIYEWIEEANDYGLISYGKSVAATVVASGVDGGFTRRGTPTPVAPDFTNLQSQWATLTPTGVAKSDYTTSISTPACPSSTPGGWLVDGNVKLPALGQTQSAALSIVPSTTGNAQATNTGTPTGSAATPSSSKPNNASGGKELVGMTAALTSVMLVFVCWL</sequence>
<dbReference type="AlphaFoldDB" id="A0A3E2GYE4"/>
<name>A0A3E2GYE4_SCYLI</name>
<keyword evidence="9" id="KW-1185">Reference proteome</keyword>
<protein>
    <recommendedName>
        <fullName evidence="6">1,3-beta-glucanosyltransferase</fullName>
        <ecNumber evidence="6">2.4.1.-</ecNumber>
    </recommendedName>
</protein>
<keyword evidence="6" id="KW-0336">GPI-anchor</keyword>
<dbReference type="SUPFAM" id="SSF51445">
    <property type="entry name" value="(Trans)glycosidases"/>
    <property type="match status" value="1"/>
</dbReference>
<feature type="region of interest" description="Disordered" evidence="7">
    <location>
        <begin position="389"/>
        <end position="419"/>
    </location>
</feature>
<dbReference type="PANTHER" id="PTHR31468:SF8">
    <property type="entry name" value="1,3-BETA-GLUCANOSYLTRANSFERASE GAS2"/>
    <property type="match status" value="1"/>
</dbReference>
<organism evidence="8 9">
    <name type="scientific">Scytalidium lignicola</name>
    <name type="common">Hyphomycete</name>
    <dbReference type="NCBI Taxonomy" id="5539"/>
    <lineage>
        <taxon>Eukaryota</taxon>
        <taxon>Fungi</taxon>
        <taxon>Dikarya</taxon>
        <taxon>Ascomycota</taxon>
        <taxon>Pezizomycotina</taxon>
        <taxon>Leotiomycetes</taxon>
        <taxon>Leotiomycetes incertae sedis</taxon>
        <taxon>Scytalidium</taxon>
    </lineage>
</organism>
<evidence type="ECO:0000256" key="6">
    <source>
        <dbReference type="RuleBase" id="RU361209"/>
    </source>
</evidence>
<accession>A0A3E2GYE4</accession>
<dbReference type="FunFam" id="3.20.20.80:FF:000038">
    <property type="entry name" value="1,3-beta-glucanosyltransferase"/>
    <property type="match status" value="1"/>
</dbReference>
<dbReference type="PANTHER" id="PTHR31468">
    <property type="entry name" value="1,3-BETA-GLUCANOSYLTRANSFERASE GAS1"/>
    <property type="match status" value="1"/>
</dbReference>
<evidence type="ECO:0000256" key="2">
    <source>
        <dbReference type="ARBA" id="ARBA00007528"/>
    </source>
</evidence>
<dbReference type="InterPro" id="IPR017853">
    <property type="entry name" value="GH"/>
</dbReference>
<dbReference type="EC" id="2.4.1.-" evidence="6"/>
<keyword evidence="4" id="KW-1015">Disulfide bond</keyword>
<feature type="signal peptide" evidence="6">
    <location>
        <begin position="1"/>
        <end position="21"/>
    </location>
</feature>
<proteinExistence type="inferred from homology"/>
<keyword evidence="6" id="KW-0449">Lipoprotein</keyword>
<dbReference type="GO" id="GO:0005886">
    <property type="term" value="C:plasma membrane"/>
    <property type="evidence" value="ECO:0007669"/>
    <property type="project" value="UniProtKB-SubCell"/>
</dbReference>